<evidence type="ECO:0000259" key="5">
    <source>
        <dbReference type="Pfam" id="PF04542"/>
    </source>
</evidence>
<comment type="similarity">
    <text evidence="1">Belongs to the sigma-70 factor family. ECF subfamily.</text>
</comment>
<dbReference type="Proteomes" id="UP000250831">
    <property type="component" value="Unassembled WGS sequence"/>
</dbReference>
<dbReference type="OrthoDB" id="679904at2"/>
<gene>
    <name evidence="7" type="ORF">DCO56_22745</name>
</gene>
<reference evidence="7 8" key="1">
    <citation type="submission" date="2018-04" db="EMBL/GenBank/DDBJ databases">
        <title>Sphingobacterium sp. M46 Genome.</title>
        <authorList>
            <person name="Cheng J."/>
            <person name="Li Y."/>
        </authorList>
    </citation>
    <scope>NUCLEOTIDE SEQUENCE [LARGE SCALE GENOMIC DNA]</scope>
    <source>
        <strain evidence="7 8">M46</strain>
    </source>
</reference>
<keyword evidence="2" id="KW-0805">Transcription regulation</keyword>
<dbReference type="PANTHER" id="PTHR43133:SF46">
    <property type="entry name" value="RNA POLYMERASE SIGMA-70 FACTOR ECF SUBFAMILY"/>
    <property type="match status" value="1"/>
</dbReference>
<protein>
    <recommendedName>
        <fullName evidence="9">RNA polymerase sigma-70 factor</fullName>
    </recommendedName>
</protein>
<dbReference type="InterPro" id="IPR036388">
    <property type="entry name" value="WH-like_DNA-bd_sf"/>
</dbReference>
<evidence type="ECO:0000256" key="3">
    <source>
        <dbReference type="ARBA" id="ARBA00023082"/>
    </source>
</evidence>
<dbReference type="Gene3D" id="1.10.1740.10">
    <property type="match status" value="1"/>
</dbReference>
<keyword evidence="8" id="KW-1185">Reference proteome</keyword>
<evidence type="ECO:0000256" key="2">
    <source>
        <dbReference type="ARBA" id="ARBA00023015"/>
    </source>
</evidence>
<organism evidence="7 8">
    <name type="scientific">Sphingobacterium athyrii</name>
    <dbReference type="NCBI Taxonomy" id="2152717"/>
    <lineage>
        <taxon>Bacteria</taxon>
        <taxon>Pseudomonadati</taxon>
        <taxon>Bacteroidota</taxon>
        <taxon>Sphingobacteriia</taxon>
        <taxon>Sphingobacteriales</taxon>
        <taxon>Sphingobacteriaceae</taxon>
        <taxon>Sphingobacterium</taxon>
    </lineage>
</organism>
<dbReference type="GO" id="GO:0016987">
    <property type="term" value="F:sigma factor activity"/>
    <property type="evidence" value="ECO:0007669"/>
    <property type="project" value="UniProtKB-KW"/>
</dbReference>
<dbReference type="NCBIfam" id="TIGR02937">
    <property type="entry name" value="sigma70-ECF"/>
    <property type="match status" value="1"/>
</dbReference>
<accession>A0A363NNK8</accession>
<evidence type="ECO:0000259" key="6">
    <source>
        <dbReference type="Pfam" id="PF08281"/>
    </source>
</evidence>
<feature type="domain" description="RNA polymerase sigma-70 region 2" evidence="5">
    <location>
        <begin position="57"/>
        <end position="118"/>
    </location>
</feature>
<dbReference type="InterPro" id="IPR013249">
    <property type="entry name" value="RNA_pol_sigma70_r4_t2"/>
</dbReference>
<dbReference type="Pfam" id="PF04542">
    <property type="entry name" value="Sigma70_r2"/>
    <property type="match status" value="1"/>
</dbReference>
<dbReference type="InterPro" id="IPR039425">
    <property type="entry name" value="RNA_pol_sigma-70-like"/>
</dbReference>
<comment type="caution">
    <text evidence="7">The sequence shown here is derived from an EMBL/GenBank/DDBJ whole genome shotgun (WGS) entry which is preliminary data.</text>
</comment>
<feature type="domain" description="RNA polymerase sigma factor 70 region 4 type 2" evidence="6">
    <location>
        <begin position="152"/>
        <end position="199"/>
    </location>
</feature>
<evidence type="ECO:0000313" key="7">
    <source>
        <dbReference type="EMBL" id="PUV22375.1"/>
    </source>
</evidence>
<dbReference type="InterPro" id="IPR014284">
    <property type="entry name" value="RNA_pol_sigma-70_dom"/>
</dbReference>
<dbReference type="InterPro" id="IPR013324">
    <property type="entry name" value="RNA_pol_sigma_r3/r4-like"/>
</dbReference>
<evidence type="ECO:0008006" key="9">
    <source>
        <dbReference type="Google" id="ProtNLM"/>
    </source>
</evidence>
<dbReference type="SUPFAM" id="SSF88659">
    <property type="entry name" value="Sigma3 and sigma4 domains of RNA polymerase sigma factors"/>
    <property type="match status" value="1"/>
</dbReference>
<proteinExistence type="inferred from homology"/>
<dbReference type="EMBL" id="QCXX01000007">
    <property type="protein sequence ID" value="PUV22375.1"/>
    <property type="molecule type" value="Genomic_DNA"/>
</dbReference>
<dbReference type="InterPro" id="IPR013325">
    <property type="entry name" value="RNA_pol_sigma_r2"/>
</dbReference>
<sequence>MGRLCLKSSGKINIPVILCHYLCKVKTTKAHVDNHYLSLFKAGDPKAFTYFFDLYWEELYTTVFRHLRDEASAKDLVQEVFIHIWERRNLINTEYNSLKSYLYTSVKNKVLNYYATERVRKQVFDQAALRMELFTNLDDHSLAKYKALEVIVEDSIGRLPKLMRSVYLMRYENYSITQIAKELNLAEQTVKNYLSDARRILRQELTQRFAERDSIFLLFAGSYLLHYYLI</sequence>
<evidence type="ECO:0000256" key="4">
    <source>
        <dbReference type="ARBA" id="ARBA00023163"/>
    </source>
</evidence>
<dbReference type="PANTHER" id="PTHR43133">
    <property type="entry name" value="RNA POLYMERASE ECF-TYPE SIGMA FACTO"/>
    <property type="match status" value="1"/>
</dbReference>
<keyword evidence="3" id="KW-0731">Sigma factor</keyword>
<dbReference type="Gene3D" id="1.10.10.10">
    <property type="entry name" value="Winged helix-like DNA-binding domain superfamily/Winged helix DNA-binding domain"/>
    <property type="match status" value="1"/>
</dbReference>
<evidence type="ECO:0000256" key="1">
    <source>
        <dbReference type="ARBA" id="ARBA00010641"/>
    </source>
</evidence>
<dbReference type="Pfam" id="PF08281">
    <property type="entry name" value="Sigma70_r4_2"/>
    <property type="match status" value="1"/>
</dbReference>
<evidence type="ECO:0000313" key="8">
    <source>
        <dbReference type="Proteomes" id="UP000250831"/>
    </source>
</evidence>
<dbReference type="GO" id="GO:0006352">
    <property type="term" value="P:DNA-templated transcription initiation"/>
    <property type="evidence" value="ECO:0007669"/>
    <property type="project" value="InterPro"/>
</dbReference>
<name>A0A363NNK8_9SPHI</name>
<dbReference type="GO" id="GO:0003677">
    <property type="term" value="F:DNA binding"/>
    <property type="evidence" value="ECO:0007669"/>
    <property type="project" value="InterPro"/>
</dbReference>
<dbReference type="SUPFAM" id="SSF88946">
    <property type="entry name" value="Sigma2 domain of RNA polymerase sigma factors"/>
    <property type="match status" value="1"/>
</dbReference>
<keyword evidence="4" id="KW-0804">Transcription</keyword>
<dbReference type="AlphaFoldDB" id="A0A363NNK8"/>
<dbReference type="InterPro" id="IPR007627">
    <property type="entry name" value="RNA_pol_sigma70_r2"/>
</dbReference>